<dbReference type="Proteomes" id="UP000214689">
    <property type="component" value="Chromosome"/>
</dbReference>
<proteinExistence type="predicted"/>
<sequence length="358" mass="40244">MNSNNDRLFLDIHILQTVPPSNINRDDTGSPKTAQYGGVRRARVSSQAWKKAIREYFSKNSDSSNVGIRTMNLVDYIKNKIIELNKDISEEFAKNMAKSVIEKTGIKLKDEKTKALFFIGEKQAIALANAAINNVDDKIELQSLLNDNPAIDIALFGRMVADDPSLNEDASSQIAHAISTHAIQTEFDFFTAVDDMQKHDSTGAGMLGTIEYNSSTLYRYANLAVHELYRQLGDIESTVNAIKLFVEAFSNSMPTGKANTFANQTLPQLIIVELRKDRPVNLVNAFEVPVKSKDGYVKESIRRLFIEENRVKKFVETPIESCYLSMQDVEVETSLTKLSNLNELIELFGEKIYEIVNE</sequence>
<gene>
    <name evidence="1" type="ORF">AXF17_07430</name>
</gene>
<name>A0A223AU89_9FIRM</name>
<dbReference type="EMBL" id="CP016199">
    <property type="protein sequence ID" value="ASS38573.1"/>
    <property type="molecule type" value="Genomic_DNA"/>
</dbReference>
<dbReference type="OrthoDB" id="6063at2"/>
<evidence type="ECO:0000313" key="1">
    <source>
        <dbReference type="EMBL" id="ASS38573.1"/>
    </source>
</evidence>
<dbReference type="AlphaFoldDB" id="A0A223AU89"/>
<accession>A0A223AU89</accession>
<protein>
    <submittedName>
        <fullName evidence="1">Type I-E CRISPR-associated protein Cas7/Cse4/CasC</fullName>
    </submittedName>
</protein>
<dbReference type="NCBIfam" id="TIGR01869">
    <property type="entry name" value="casC_Cse4"/>
    <property type="match status" value="1"/>
</dbReference>
<keyword evidence="2" id="KW-1185">Reference proteome</keyword>
<organism evidence="1 2">
    <name type="scientific">Mogibacterium pumilum</name>
    <dbReference type="NCBI Taxonomy" id="86332"/>
    <lineage>
        <taxon>Bacteria</taxon>
        <taxon>Bacillati</taxon>
        <taxon>Bacillota</taxon>
        <taxon>Clostridia</taxon>
        <taxon>Peptostreptococcales</taxon>
        <taxon>Anaerovoracaceae</taxon>
        <taxon>Mogibacterium</taxon>
    </lineage>
</organism>
<dbReference type="Pfam" id="PF09344">
    <property type="entry name" value="Cas_CT1975"/>
    <property type="match status" value="1"/>
</dbReference>
<dbReference type="InterPro" id="IPR010148">
    <property type="entry name" value="CRISPR-assoc_prot_CT1975"/>
</dbReference>
<reference evidence="2" key="1">
    <citation type="submission" date="2016-05" db="EMBL/GenBank/DDBJ databases">
        <authorList>
            <person name="Holder M.E."/>
            <person name="Ajami N.J."/>
            <person name="Petrosino J.F."/>
        </authorList>
    </citation>
    <scope>NUCLEOTIDE SEQUENCE [LARGE SCALE GENOMIC DNA]</scope>
    <source>
        <strain evidence="2">ATCC 700696</strain>
    </source>
</reference>
<evidence type="ECO:0000313" key="2">
    <source>
        <dbReference type="Proteomes" id="UP000214689"/>
    </source>
</evidence>